<dbReference type="PANTHER" id="PTHR30329">
    <property type="entry name" value="STATOR ELEMENT OF FLAGELLAR MOTOR COMPLEX"/>
    <property type="match status" value="1"/>
</dbReference>
<dbReference type="Gene3D" id="3.30.1330.60">
    <property type="entry name" value="OmpA-like domain"/>
    <property type="match status" value="1"/>
</dbReference>
<gene>
    <name evidence="4" type="ORF">COS99_03480</name>
</gene>
<sequence>MTKKNLTTGLVIILSLFLSGCAVNFYKANPRDKTKISELSSEVKRLEALKAEETARMEEAMRDLEKKLKQEIADKQVSLKMAENGLVITFVAEVLFDSGKADLRNEAHSALGKVADVIKERVGDRDVGVEGHTDNVPITHSGWKSNWELSTTRATSVLHYLVNNCGLKPERLSAIGYGEYRPVASNDTEEGRQKNRRVEIVILPKTTERLKAELAEEEARESEGVK</sequence>
<dbReference type="CDD" id="cd07185">
    <property type="entry name" value="OmpA_C-like"/>
    <property type="match status" value="1"/>
</dbReference>
<protein>
    <recommendedName>
        <fullName evidence="3">OmpA-like domain-containing protein</fullName>
    </recommendedName>
</protein>
<evidence type="ECO:0000313" key="5">
    <source>
        <dbReference type="Proteomes" id="UP000230052"/>
    </source>
</evidence>
<dbReference type="AlphaFoldDB" id="A0A2J0KTW1"/>
<dbReference type="PROSITE" id="PS51257">
    <property type="entry name" value="PROKAR_LIPOPROTEIN"/>
    <property type="match status" value="1"/>
</dbReference>
<feature type="domain" description="OmpA-like" evidence="3">
    <location>
        <begin position="83"/>
        <end position="206"/>
    </location>
</feature>
<dbReference type="PANTHER" id="PTHR30329:SF21">
    <property type="entry name" value="LIPOPROTEIN YIAD-RELATED"/>
    <property type="match status" value="1"/>
</dbReference>
<accession>A0A2J0KTW1</accession>
<dbReference type="InterPro" id="IPR036737">
    <property type="entry name" value="OmpA-like_sf"/>
</dbReference>
<proteinExistence type="predicted"/>
<feature type="coiled-coil region" evidence="2">
    <location>
        <begin position="36"/>
        <end position="74"/>
    </location>
</feature>
<evidence type="ECO:0000313" key="4">
    <source>
        <dbReference type="EMBL" id="PIU41845.1"/>
    </source>
</evidence>
<name>A0A2J0KTW1_9BACT</name>
<dbReference type="GO" id="GO:0016020">
    <property type="term" value="C:membrane"/>
    <property type="evidence" value="ECO:0007669"/>
    <property type="project" value="UniProtKB-UniRule"/>
</dbReference>
<dbReference type="Pfam" id="PF00691">
    <property type="entry name" value="OmpA"/>
    <property type="match status" value="1"/>
</dbReference>
<evidence type="ECO:0000256" key="2">
    <source>
        <dbReference type="SAM" id="Coils"/>
    </source>
</evidence>
<dbReference type="PROSITE" id="PS51123">
    <property type="entry name" value="OMPA_2"/>
    <property type="match status" value="1"/>
</dbReference>
<dbReference type="SUPFAM" id="SSF103088">
    <property type="entry name" value="OmpA-like"/>
    <property type="match status" value="1"/>
</dbReference>
<evidence type="ECO:0000256" key="1">
    <source>
        <dbReference type="PROSITE-ProRule" id="PRU00473"/>
    </source>
</evidence>
<organism evidence="4 5">
    <name type="scientific">Candidatus Aquitaenariimonas noxiae</name>
    <dbReference type="NCBI Taxonomy" id="1974741"/>
    <lineage>
        <taxon>Bacteria</taxon>
        <taxon>Pseudomonadati</taxon>
        <taxon>Candidatus Omnitrophota</taxon>
        <taxon>Candidatus Aquitaenariimonas</taxon>
    </lineage>
</organism>
<dbReference type="Proteomes" id="UP000230052">
    <property type="component" value="Unassembled WGS sequence"/>
</dbReference>
<comment type="caution">
    <text evidence="4">The sequence shown here is derived from an EMBL/GenBank/DDBJ whole genome shotgun (WGS) entry which is preliminary data.</text>
</comment>
<evidence type="ECO:0000259" key="3">
    <source>
        <dbReference type="PROSITE" id="PS51123"/>
    </source>
</evidence>
<keyword evidence="2" id="KW-0175">Coiled coil</keyword>
<dbReference type="InterPro" id="IPR006665">
    <property type="entry name" value="OmpA-like"/>
</dbReference>
<dbReference type="EMBL" id="PEWV01000032">
    <property type="protein sequence ID" value="PIU41845.1"/>
    <property type="molecule type" value="Genomic_DNA"/>
</dbReference>
<dbReference type="InterPro" id="IPR050330">
    <property type="entry name" value="Bact_OuterMem_StrucFunc"/>
</dbReference>
<reference evidence="4 5" key="1">
    <citation type="submission" date="2017-09" db="EMBL/GenBank/DDBJ databases">
        <title>Depth-based differentiation of microbial function through sediment-hosted aquifers and enrichment of novel symbionts in the deep terrestrial subsurface.</title>
        <authorList>
            <person name="Probst A.J."/>
            <person name="Ladd B."/>
            <person name="Jarett J.K."/>
            <person name="Geller-Mcgrath D.E."/>
            <person name="Sieber C.M."/>
            <person name="Emerson J.B."/>
            <person name="Anantharaman K."/>
            <person name="Thomas B.C."/>
            <person name="Malmstrom R."/>
            <person name="Stieglmeier M."/>
            <person name="Klingl A."/>
            <person name="Woyke T."/>
            <person name="Ryan C.M."/>
            <person name="Banfield J.F."/>
        </authorList>
    </citation>
    <scope>NUCLEOTIDE SEQUENCE [LARGE SCALE GENOMIC DNA]</scope>
    <source>
        <strain evidence="4">CG07_land_8_20_14_0_80_42_15</strain>
    </source>
</reference>
<keyword evidence="1" id="KW-0472">Membrane</keyword>